<organism evidence="11 12">
    <name type="scientific">Elysia crispata</name>
    <name type="common">lettuce slug</name>
    <dbReference type="NCBI Taxonomy" id="231223"/>
    <lineage>
        <taxon>Eukaryota</taxon>
        <taxon>Metazoa</taxon>
        <taxon>Spiralia</taxon>
        <taxon>Lophotrochozoa</taxon>
        <taxon>Mollusca</taxon>
        <taxon>Gastropoda</taxon>
        <taxon>Heterobranchia</taxon>
        <taxon>Euthyneura</taxon>
        <taxon>Panpulmonata</taxon>
        <taxon>Sacoglossa</taxon>
        <taxon>Placobranchoidea</taxon>
        <taxon>Plakobranchidae</taxon>
        <taxon>Elysia</taxon>
    </lineage>
</organism>
<evidence type="ECO:0000256" key="10">
    <source>
        <dbReference type="SAM" id="MobiDB-lite"/>
    </source>
</evidence>
<keyword evidence="5" id="KW-0812">Transmembrane</keyword>
<feature type="compositionally biased region" description="Polar residues" evidence="10">
    <location>
        <begin position="52"/>
        <end position="61"/>
    </location>
</feature>
<dbReference type="EMBL" id="JAWDGP010006346">
    <property type="protein sequence ID" value="KAK3742590.1"/>
    <property type="molecule type" value="Genomic_DNA"/>
</dbReference>
<keyword evidence="12" id="KW-1185">Reference proteome</keyword>
<evidence type="ECO:0000256" key="2">
    <source>
        <dbReference type="ARBA" id="ARBA00008661"/>
    </source>
</evidence>
<name>A0AAE1CWZ3_9GAST</name>
<accession>A0AAE1CWZ3</accession>
<dbReference type="GO" id="GO:0006493">
    <property type="term" value="P:protein O-linked glycosylation"/>
    <property type="evidence" value="ECO:0007669"/>
    <property type="project" value="TreeGrafter"/>
</dbReference>
<evidence type="ECO:0000256" key="8">
    <source>
        <dbReference type="ARBA" id="ARBA00023034"/>
    </source>
</evidence>
<dbReference type="PANTHER" id="PTHR11214">
    <property type="entry name" value="BETA-1,3-N-ACETYLGLUCOSAMINYLTRANSFERASE"/>
    <property type="match status" value="1"/>
</dbReference>
<evidence type="ECO:0000256" key="1">
    <source>
        <dbReference type="ARBA" id="ARBA00004323"/>
    </source>
</evidence>
<evidence type="ECO:0000256" key="5">
    <source>
        <dbReference type="ARBA" id="ARBA00022692"/>
    </source>
</evidence>
<dbReference type="Proteomes" id="UP001283361">
    <property type="component" value="Unassembled WGS sequence"/>
</dbReference>
<keyword evidence="3" id="KW-0328">Glycosyltransferase</keyword>
<comment type="caution">
    <text evidence="11">The sequence shown here is derived from an EMBL/GenBank/DDBJ whole genome shotgun (WGS) entry which is preliminary data.</text>
</comment>
<dbReference type="Pfam" id="PF01762">
    <property type="entry name" value="Galactosyl_T"/>
    <property type="match status" value="1"/>
</dbReference>
<feature type="region of interest" description="Disordered" evidence="10">
    <location>
        <begin position="52"/>
        <end position="104"/>
    </location>
</feature>
<keyword evidence="8" id="KW-0333">Golgi apparatus</keyword>
<feature type="compositionally biased region" description="Polar residues" evidence="10">
    <location>
        <begin position="84"/>
        <end position="93"/>
    </location>
</feature>
<evidence type="ECO:0000313" key="12">
    <source>
        <dbReference type="Proteomes" id="UP001283361"/>
    </source>
</evidence>
<gene>
    <name evidence="11" type="ORF">RRG08_023422</name>
</gene>
<reference evidence="11" key="1">
    <citation type="journal article" date="2023" name="G3 (Bethesda)">
        <title>A reference genome for the long-term kleptoplast-retaining sea slug Elysia crispata morphotype clarki.</title>
        <authorList>
            <person name="Eastman K.E."/>
            <person name="Pendleton A.L."/>
            <person name="Shaikh M.A."/>
            <person name="Suttiyut T."/>
            <person name="Ogas R."/>
            <person name="Tomko P."/>
            <person name="Gavelis G."/>
            <person name="Widhalm J.R."/>
            <person name="Wisecaver J.H."/>
        </authorList>
    </citation>
    <scope>NUCLEOTIDE SEQUENCE</scope>
    <source>
        <strain evidence="11">ECLA1</strain>
    </source>
</reference>
<dbReference type="GO" id="GO:0000139">
    <property type="term" value="C:Golgi membrane"/>
    <property type="evidence" value="ECO:0007669"/>
    <property type="project" value="UniProtKB-SubCell"/>
</dbReference>
<comment type="similarity">
    <text evidence="2">Belongs to the glycosyltransferase 31 family.</text>
</comment>
<keyword evidence="7" id="KW-1133">Transmembrane helix</keyword>
<evidence type="ECO:0000256" key="3">
    <source>
        <dbReference type="ARBA" id="ARBA00022676"/>
    </source>
</evidence>
<dbReference type="AlphaFoldDB" id="A0AAE1CWZ3"/>
<dbReference type="PANTHER" id="PTHR11214:SF3">
    <property type="entry name" value="BETA-1,3-GALACTOSYLTRANSFERASE 6"/>
    <property type="match status" value="1"/>
</dbReference>
<comment type="subcellular location">
    <subcellularLocation>
        <location evidence="1">Golgi apparatus membrane</location>
        <topology evidence="1">Single-pass type II membrane protein</topology>
    </subcellularLocation>
</comment>
<protein>
    <submittedName>
        <fullName evidence="11">Uncharacterized protein</fullName>
    </submittedName>
</protein>
<feature type="region of interest" description="Disordered" evidence="10">
    <location>
        <begin position="181"/>
        <end position="200"/>
    </location>
</feature>
<dbReference type="Gene3D" id="3.90.550.50">
    <property type="match status" value="1"/>
</dbReference>
<proteinExistence type="inferred from homology"/>
<feature type="compositionally biased region" description="Basic and acidic residues" evidence="10">
    <location>
        <begin position="94"/>
        <end position="104"/>
    </location>
</feature>
<keyword evidence="9" id="KW-0472">Membrane</keyword>
<evidence type="ECO:0000256" key="7">
    <source>
        <dbReference type="ARBA" id="ARBA00022989"/>
    </source>
</evidence>
<evidence type="ECO:0000256" key="6">
    <source>
        <dbReference type="ARBA" id="ARBA00022968"/>
    </source>
</evidence>
<dbReference type="InterPro" id="IPR002659">
    <property type="entry name" value="Glyco_trans_31"/>
</dbReference>
<dbReference type="GO" id="GO:0016758">
    <property type="term" value="F:hexosyltransferase activity"/>
    <property type="evidence" value="ECO:0007669"/>
    <property type="project" value="InterPro"/>
</dbReference>
<evidence type="ECO:0000256" key="4">
    <source>
        <dbReference type="ARBA" id="ARBA00022679"/>
    </source>
</evidence>
<sequence length="630" mass="72364">MASFRARMILLGLGMLLLIGIQIYRIHFDSGPLVLAQGQVTVNAQERDLSAKKQSFPNSLSKRFPLSNAKHANQKQGNHKYVKSTDSTYSEDSMNSREHTSEKRKLVNAEYHPQKIIESHDTVFQNIQHSNKRWQPNPADAGFFAEDVKEPASFVPYLAKNSSGKKEKRIKERELDISPLHRPNSLYRGESDKTRKATRRSSWIHTGELGSDYEYYNISWRRVSLITDNITIDISRYMNGRPVYRAPVLVHNPKLCDVDGGGLYLLVMVPSLPRHHETRAVIRETWASPAYNGGMWAGRRLNDKVKLVFAFGGTNYTDDDKSILRSERKRYQDILVMDFVDSYQNLSIKMANSLFWTGSHCKGVRHVLKVDEDTYVHLPQMISLIKRVEKITDSFILGHQHTHENPAVVRKGKWRVGLEYLLPFYPRYIIGHSYVVSGQALPSILNTLKKIPGIKNEDAFITGIVAKLNSIPRLHSRAFAGTFYKQVLCNVTRGYYVSLTYCCKEHLRTLYRHAVEGKCDRARFDHIPSRKCRFFRHLHPLEFLKKTNGTKMQKPPSRDDVKQLEQILNFGASLIGGVGKKRFKDEEYEDTKQRVRNFPSDDGEIKKSRSIQSGKTVLLENRDIAKKAIL</sequence>
<keyword evidence="4" id="KW-0808">Transferase</keyword>
<evidence type="ECO:0000256" key="9">
    <source>
        <dbReference type="ARBA" id="ARBA00023136"/>
    </source>
</evidence>
<keyword evidence="6" id="KW-0735">Signal-anchor</keyword>
<evidence type="ECO:0000313" key="11">
    <source>
        <dbReference type="EMBL" id="KAK3742590.1"/>
    </source>
</evidence>